<sequence>MTSVINIDGHQPLTPALQHQGEMESKVESSEKACGNHGGICAICLDKIVLQETALVKGCEHAYCCVEVYAYMVFSNSLIIGLKNLNFLALHNCRRIMADYSIFHVLVEPHASTDDMLMISFDIDSCDMHPSMGHIHHVLCSECGQLVVHLIKILELGLYKLSESIAICFSFAEMSHTLGLIDFCFFNSIQDYMFEESVCLLLRAAWFVPLTVEDHEEFYEDPDDYYPYEYEYEVDDDDDDLDGVYLSSSSNLRIGNRRWGDNGYVRAGRQEARPVHRSNFDSGAGSSREPRKKEAAKDRTGRRAKRTLKREAADKAAAAKHQQHLTRLGRK</sequence>
<dbReference type="PANTHER" id="PTHR47361:SF4">
    <property type="entry name" value="RING_U-BOX SUPERFAMILY PROTEIN"/>
    <property type="match status" value="1"/>
</dbReference>
<protein>
    <submittedName>
        <fullName evidence="2">Uncharacterized protein</fullName>
    </submittedName>
</protein>
<proteinExistence type="predicted"/>
<organism evidence="2 3">
    <name type="scientific">Populus tomentosa</name>
    <name type="common">Chinese white poplar</name>
    <dbReference type="NCBI Taxonomy" id="118781"/>
    <lineage>
        <taxon>Eukaryota</taxon>
        <taxon>Viridiplantae</taxon>
        <taxon>Streptophyta</taxon>
        <taxon>Embryophyta</taxon>
        <taxon>Tracheophyta</taxon>
        <taxon>Spermatophyta</taxon>
        <taxon>Magnoliopsida</taxon>
        <taxon>eudicotyledons</taxon>
        <taxon>Gunneridae</taxon>
        <taxon>Pentapetalae</taxon>
        <taxon>rosids</taxon>
        <taxon>fabids</taxon>
        <taxon>Malpighiales</taxon>
        <taxon>Salicaceae</taxon>
        <taxon>Saliceae</taxon>
        <taxon>Populus</taxon>
    </lineage>
</organism>
<dbReference type="PANTHER" id="PTHR47361">
    <property type="entry name" value="RING/U-BOX SUPERFAMILY PROTEIN"/>
    <property type="match status" value="1"/>
</dbReference>
<name>A0A8X7Z145_POPTO</name>
<feature type="compositionally biased region" description="Basic and acidic residues" evidence="1">
    <location>
        <begin position="288"/>
        <end position="301"/>
    </location>
</feature>
<accession>A0A8X7Z145</accession>
<reference evidence="2" key="1">
    <citation type="journal article" date="2020" name="bioRxiv">
        <title>Hybrid origin of Populus tomentosa Carr. identified through genome sequencing and phylogenomic analysis.</title>
        <authorList>
            <person name="An X."/>
            <person name="Gao K."/>
            <person name="Chen Z."/>
            <person name="Li J."/>
            <person name="Yang X."/>
            <person name="Yang X."/>
            <person name="Zhou J."/>
            <person name="Guo T."/>
            <person name="Zhao T."/>
            <person name="Huang S."/>
            <person name="Miao D."/>
            <person name="Khan W.U."/>
            <person name="Rao P."/>
            <person name="Ye M."/>
            <person name="Lei B."/>
            <person name="Liao W."/>
            <person name="Wang J."/>
            <person name="Ji L."/>
            <person name="Li Y."/>
            <person name="Guo B."/>
            <person name="Mustafa N.S."/>
            <person name="Li S."/>
            <person name="Yun Q."/>
            <person name="Keller S.R."/>
            <person name="Mao J."/>
            <person name="Zhang R."/>
            <person name="Strauss S.H."/>
        </authorList>
    </citation>
    <scope>NUCLEOTIDE SEQUENCE</scope>
    <source>
        <strain evidence="2">GM15</strain>
        <tissue evidence="2">Leaf</tissue>
    </source>
</reference>
<comment type="caution">
    <text evidence="2">The sequence shown here is derived from an EMBL/GenBank/DDBJ whole genome shotgun (WGS) entry which is preliminary data.</text>
</comment>
<keyword evidence="3" id="KW-1185">Reference proteome</keyword>
<evidence type="ECO:0000313" key="2">
    <source>
        <dbReference type="EMBL" id="KAG6761159.1"/>
    </source>
</evidence>
<evidence type="ECO:0000313" key="3">
    <source>
        <dbReference type="Proteomes" id="UP000886885"/>
    </source>
</evidence>
<dbReference type="AlphaFoldDB" id="A0A8X7Z145"/>
<dbReference type="EMBL" id="JAAWWB010000018">
    <property type="protein sequence ID" value="KAG6761159.1"/>
    <property type="molecule type" value="Genomic_DNA"/>
</dbReference>
<gene>
    <name evidence="2" type="ORF">POTOM_034355</name>
</gene>
<dbReference type="OrthoDB" id="1935339at2759"/>
<evidence type="ECO:0000256" key="1">
    <source>
        <dbReference type="SAM" id="MobiDB-lite"/>
    </source>
</evidence>
<feature type="compositionally biased region" description="Basic residues" evidence="1">
    <location>
        <begin position="321"/>
        <end position="331"/>
    </location>
</feature>
<feature type="region of interest" description="Disordered" evidence="1">
    <location>
        <begin position="268"/>
        <end position="331"/>
    </location>
</feature>
<dbReference type="Proteomes" id="UP000886885">
    <property type="component" value="Chromosome 9D"/>
</dbReference>